<keyword evidence="2" id="KW-0732">Signal</keyword>
<proteinExistence type="predicted"/>
<comment type="caution">
    <text evidence="3">The sequence shown here is derived from an EMBL/GenBank/DDBJ whole genome shotgun (WGS) entry which is preliminary data.</text>
</comment>
<feature type="chain" id="PRO_5047019295" description="DUF4369 domain-containing protein" evidence="2">
    <location>
        <begin position="22"/>
        <end position="254"/>
    </location>
</feature>
<dbReference type="EMBL" id="JAOVZW010000001">
    <property type="protein sequence ID" value="MCX8522453.1"/>
    <property type="molecule type" value="Genomic_DNA"/>
</dbReference>
<dbReference type="PROSITE" id="PS51257">
    <property type="entry name" value="PROKAR_LIPOPROTEIN"/>
    <property type="match status" value="1"/>
</dbReference>
<keyword evidence="4" id="KW-1185">Reference proteome</keyword>
<evidence type="ECO:0000256" key="1">
    <source>
        <dbReference type="SAM" id="MobiDB-lite"/>
    </source>
</evidence>
<protein>
    <recommendedName>
        <fullName evidence="5">DUF4369 domain-containing protein</fullName>
    </recommendedName>
</protein>
<feature type="signal peptide" evidence="2">
    <location>
        <begin position="1"/>
        <end position="21"/>
    </location>
</feature>
<feature type="region of interest" description="Disordered" evidence="1">
    <location>
        <begin position="235"/>
        <end position="254"/>
    </location>
</feature>
<name>A0ABT3XJZ1_9FLAO</name>
<evidence type="ECO:0000256" key="2">
    <source>
        <dbReference type="SAM" id="SignalP"/>
    </source>
</evidence>
<organism evidence="3 4">
    <name type="scientific">Chryseobacterium formosus</name>
    <dbReference type="NCBI Taxonomy" id="1537363"/>
    <lineage>
        <taxon>Bacteria</taxon>
        <taxon>Pseudomonadati</taxon>
        <taxon>Bacteroidota</taxon>
        <taxon>Flavobacteriia</taxon>
        <taxon>Flavobacteriales</taxon>
        <taxon>Weeksellaceae</taxon>
        <taxon>Chryseobacterium group</taxon>
        <taxon>Chryseobacterium</taxon>
    </lineage>
</organism>
<sequence>MKLKTILQLLIVIFTMISCHKASVTIDVSYDPETQKGILLVDNEFKFKLSEDSTSTSITITEGNHTFKLNNGKEFNQTISKKGGILNLNDDDFVVMSQPYGSDTKFSSTYNTNIDFTAGHHFVVIDSMIYYSKTDSLEEVSDASLKKALDMDNRLAGQGNFMKYYKKAKFIEKDWDFGLNEDFPETVQTTSSSAATISGNLTYKTKVIPATLFKLYALMSPQYFVVRNIKDVEASKEDVKEDREKSSKQMEFDK</sequence>
<dbReference type="RefSeq" id="WP_267263781.1">
    <property type="nucleotide sequence ID" value="NZ_JAOVZW010000001.1"/>
</dbReference>
<gene>
    <name evidence="3" type="ORF">OF897_00760</name>
</gene>
<evidence type="ECO:0000313" key="3">
    <source>
        <dbReference type="EMBL" id="MCX8522453.1"/>
    </source>
</evidence>
<dbReference type="Proteomes" id="UP001073122">
    <property type="component" value="Unassembled WGS sequence"/>
</dbReference>
<accession>A0ABT3XJZ1</accession>
<evidence type="ECO:0008006" key="5">
    <source>
        <dbReference type="Google" id="ProtNLM"/>
    </source>
</evidence>
<evidence type="ECO:0000313" key="4">
    <source>
        <dbReference type="Proteomes" id="UP001073122"/>
    </source>
</evidence>
<reference evidence="3" key="1">
    <citation type="submission" date="2022-10" db="EMBL/GenBank/DDBJ databases">
        <title>Chryseobacterium sp. nov., a novel bacterial species.</title>
        <authorList>
            <person name="Cao Y."/>
        </authorList>
    </citation>
    <scope>NUCLEOTIDE SEQUENCE</scope>
    <source>
        <strain evidence="3">CCTCC AB2015118</strain>
    </source>
</reference>